<evidence type="ECO:0000256" key="1">
    <source>
        <dbReference type="ARBA" id="ARBA00004123"/>
    </source>
</evidence>
<feature type="compositionally biased region" description="Basic and acidic residues" evidence="5">
    <location>
        <begin position="122"/>
        <end position="150"/>
    </location>
</feature>
<evidence type="ECO:0008006" key="11">
    <source>
        <dbReference type="Google" id="ProtNLM"/>
    </source>
</evidence>
<dbReference type="PANTHER" id="PTHR21483">
    <property type="entry name" value="RNA POLYMERASE II-ASSOCIATED PROTEIN 1"/>
    <property type="match status" value="1"/>
</dbReference>
<accession>A0A9P6JIR1</accession>
<feature type="compositionally biased region" description="Polar residues" evidence="5">
    <location>
        <begin position="72"/>
        <end position="92"/>
    </location>
</feature>
<gene>
    <name evidence="9" type="ORF">CPB83DRAFT_822685</name>
</gene>
<organism evidence="9 10">
    <name type="scientific">Crepidotus variabilis</name>
    <dbReference type="NCBI Taxonomy" id="179855"/>
    <lineage>
        <taxon>Eukaryota</taxon>
        <taxon>Fungi</taxon>
        <taxon>Dikarya</taxon>
        <taxon>Basidiomycota</taxon>
        <taxon>Agaricomycotina</taxon>
        <taxon>Agaricomycetes</taxon>
        <taxon>Agaricomycetidae</taxon>
        <taxon>Agaricales</taxon>
        <taxon>Agaricineae</taxon>
        <taxon>Crepidotaceae</taxon>
        <taxon>Crepidotus</taxon>
    </lineage>
</organism>
<feature type="compositionally biased region" description="Basic and acidic residues" evidence="5">
    <location>
        <begin position="170"/>
        <end position="180"/>
    </location>
</feature>
<evidence type="ECO:0000313" key="10">
    <source>
        <dbReference type="Proteomes" id="UP000807306"/>
    </source>
</evidence>
<dbReference type="InterPro" id="IPR013929">
    <property type="entry name" value="RPAP1_C"/>
</dbReference>
<evidence type="ECO:0000256" key="5">
    <source>
        <dbReference type="SAM" id="MobiDB-lite"/>
    </source>
</evidence>
<dbReference type="InterPro" id="IPR057989">
    <property type="entry name" value="TPR_RPAP1/MINIYO-like"/>
</dbReference>
<evidence type="ECO:0000256" key="2">
    <source>
        <dbReference type="ARBA" id="ARBA00009953"/>
    </source>
</evidence>
<dbReference type="OrthoDB" id="348201at2759"/>
<dbReference type="InterPro" id="IPR039913">
    <property type="entry name" value="RPAP1/Rba50"/>
</dbReference>
<feature type="domain" description="RPAP1 C-terminal" evidence="6">
    <location>
        <begin position="341"/>
        <end position="405"/>
    </location>
</feature>
<feature type="domain" description="RPAP1 N-terminal" evidence="7">
    <location>
        <begin position="102"/>
        <end position="146"/>
    </location>
</feature>
<keyword evidence="10" id="KW-1185">Reference proteome</keyword>
<evidence type="ECO:0000256" key="3">
    <source>
        <dbReference type="ARBA" id="ARBA00023163"/>
    </source>
</evidence>
<feature type="region of interest" description="Disordered" evidence="5">
    <location>
        <begin position="1"/>
        <end position="276"/>
    </location>
</feature>
<keyword evidence="3" id="KW-0804">Transcription</keyword>
<evidence type="ECO:0000256" key="4">
    <source>
        <dbReference type="ARBA" id="ARBA00023242"/>
    </source>
</evidence>
<dbReference type="Proteomes" id="UP000807306">
    <property type="component" value="Unassembled WGS sequence"/>
</dbReference>
<comment type="caution">
    <text evidence="9">The sequence shown here is derived from an EMBL/GenBank/DDBJ whole genome shotgun (WGS) entry which is preliminary data.</text>
</comment>
<feature type="compositionally biased region" description="Basic and acidic residues" evidence="5">
    <location>
        <begin position="94"/>
        <end position="110"/>
    </location>
</feature>
<reference evidence="9" key="1">
    <citation type="submission" date="2020-11" db="EMBL/GenBank/DDBJ databases">
        <authorList>
            <consortium name="DOE Joint Genome Institute"/>
            <person name="Ahrendt S."/>
            <person name="Riley R."/>
            <person name="Andreopoulos W."/>
            <person name="Labutti K."/>
            <person name="Pangilinan J."/>
            <person name="Ruiz-Duenas F.J."/>
            <person name="Barrasa J.M."/>
            <person name="Sanchez-Garcia M."/>
            <person name="Camarero S."/>
            <person name="Miyauchi S."/>
            <person name="Serrano A."/>
            <person name="Linde D."/>
            <person name="Babiker R."/>
            <person name="Drula E."/>
            <person name="Ayuso-Fernandez I."/>
            <person name="Pacheco R."/>
            <person name="Padilla G."/>
            <person name="Ferreira P."/>
            <person name="Barriuso J."/>
            <person name="Kellner H."/>
            <person name="Castanera R."/>
            <person name="Alfaro M."/>
            <person name="Ramirez L."/>
            <person name="Pisabarro A.G."/>
            <person name="Kuo A."/>
            <person name="Tritt A."/>
            <person name="Lipzen A."/>
            <person name="He G."/>
            <person name="Yan M."/>
            <person name="Ng V."/>
            <person name="Cullen D."/>
            <person name="Martin F."/>
            <person name="Rosso M.-N."/>
            <person name="Henrissat B."/>
            <person name="Hibbett D."/>
            <person name="Martinez A.T."/>
            <person name="Grigoriev I.V."/>
        </authorList>
    </citation>
    <scope>NUCLEOTIDE SEQUENCE</scope>
    <source>
        <strain evidence="9">CBS 506.95</strain>
    </source>
</reference>
<feature type="domain" description="RPAP1/MINIYO-like TPR repeats" evidence="8">
    <location>
        <begin position="1055"/>
        <end position="1236"/>
    </location>
</feature>
<comment type="subcellular location">
    <subcellularLocation>
        <location evidence="1">Nucleus</location>
    </subcellularLocation>
</comment>
<evidence type="ECO:0000259" key="6">
    <source>
        <dbReference type="Pfam" id="PF08620"/>
    </source>
</evidence>
<evidence type="ECO:0000313" key="9">
    <source>
        <dbReference type="EMBL" id="KAF9522571.1"/>
    </source>
</evidence>
<dbReference type="InterPro" id="IPR013930">
    <property type="entry name" value="RPAP1_N"/>
</dbReference>
<dbReference type="Pfam" id="PF08620">
    <property type="entry name" value="RPAP1_C"/>
    <property type="match status" value="1"/>
</dbReference>
<feature type="compositionally biased region" description="Basic and acidic residues" evidence="5">
    <location>
        <begin position="197"/>
        <end position="215"/>
    </location>
</feature>
<dbReference type="EMBL" id="MU157940">
    <property type="protein sequence ID" value="KAF9522571.1"/>
    <property type="molecule type" value="Genomic_DNA"/>
</dbReference>
<dbReference type="Pfam" id="PF08621">
    <property type="entry name" value="RPAP1_N"/>
    <property type="match status" value="1"/>
</dbReference>
<dbReference type="GO" id="GO:0006366">
    <property type="term" value="P:transcription by RNA polymerase II"/>
    <property type="evidence" value="ECO:0007669"/>
    <property type="project" value="InterPro"/>
</dbReference>
<evidence type="ECO:0000259" key="8">
    <source>
        <dbReference type="Pfam" id="PF25766"/>
    </source>
</evidence>
<dbReference type="PANTHER" id="PTHR21483:SF18">
    <property type="entry name" value="RNA POLYMERASE II-ASSOCIATED PROTEIN 1"/>
    <property type="match status" value="1"/>
</dbReference>
<dbReference type="Pfam" id="PF25766">
    <property type="entry name" value="TPR_RPAP1"/>
    <property type="match status" value="1"/>
</dbReference>
<sequence>MPPSSSIVGSIVERKSGPGTPKPTSNFSSSSSSGFPAVQHRSKSAFAKSREDGKKFGTGIGIGSSKLRQIPTVVSNGSLKQDASASPENPTPSLEKEPDWREKISKDNEAKVSNMTDEEREEERREILERFGEKIGDVLKRARMAREKQRQAGLKAEPMDLTQDGIPITSEERKPQERARSPPPSALVTPSSTRPSSRADRRLRFAELGAEDVHVYESAPSSPKKKALALPPPDPNDNDTVSLGEWKGKIVSPDPNSLEEPPVDDDMPPPLVDDSAPQESIQAIPEPMEVDQDPEEGSAEYIRQRYFPNAPKNDPNIAWLKTSAIPSSTPSDSTLSSSFSNLRFNLQGIPISALDSTTLPTHLGLHHHAEGTRAGYTLDDIFLLSRSSVPAQRATMLGVLAGVVRWLAGSTRDDGFLKTKEDGMKELAEHSDELRKRILSAGIAAMQERGSNGLRAVEVIWECLVGWDLDSLYIEGIELDTERSAISSIQSDLEFFLPQVAGLLVQGTLPTKSQSQLLAILHRLARQSNAIAESIVFTPKLLPTILQTFIFTSTSPSVSLPLTDSQDSSNLIPDHSAMHLIHTLITSSRSSASEIEKIADSFLRFISILPNSTPYSLTQATAMLTWTLRIYKALASYGLYTRIAGEAVRELAGLEQYVISRTSKFQSGAQEEGDEYGLKIAWLELIEAWMTCAIDPHQTTPVHEIRWSQVVGWGWDKGISEIQSSLGSDEKEWDVWEAMWRAQAAWLEGVKVNGVKGGEKEREAALETIEPLFEGGVAAGVLLAALNIVEETLSKAVDPAKLTELSACFQVLTSAIRLWLACVPPHLEGPPPRPPFTLPFARLSKVAAKLIDHLVWSVSNGPNSAVHRRSISQYLAYYVRLSRRLPDSSPDLWMAQAFSILLRLGIGNEDVVEGILRNATALVTPQWTSTRRIPCPQVIWEKGGFAVLEPFLGYLLRPNPIVVVSPLTITPKSIKDSTTQKLPPIHNQSRLGGLPLQRDWTMTPLDHLLRSSDSEVFKTLPSGWDFSEVEVTRAALFLTKVVQETLINMSLSPIALTREETVFRCMQVFMLEHGQTQNEASREVFRDADVKELMECLLRNHAYDDGLSFPSTLGEVDLEKVAGRFLGPSVPFFQFYTDFVALYDAISFSDPAFARLLLAPTSMHYEVDYRKHLWCDYGHLLKTIRTTPEKVLSGDLREYLHPTETNGQLLGAYLNALLRGDIQAFPRFVAVHHLASTIWPDLVEEGAYFDEKTGTMLKAVLQRGNNEVVRDIVSYHQTKTSSGSKVLFPPDCFELDEERKRSRRECVVRWGGSGLLSRIEGLL</sequence>
<evidence type="ECO:0000259" key="7">
    <source>
        <dbReference type="Pfam" id="PF08621"/>
    </source>
</evidence>
<protein>
    <recommendedName>
        <fullName evidence="11">RNA polymerase II-associated protein 1 C-terminal domain-containing protein</fullName>
    </recommendedName>
</protein>
<comment type="similarity">
    <text evidence="2">Belongs to the RPAP1 family.</text>
</comment>
<keyword evidence="4" id="KW-0539">Nucleus</keyword>
<name>A0A9P6JIR1_9AGAR</name>
<proteinExistence type="inferred from homology"/>